<organism evidence="2 3">
    <name type="scientific">Synaphobranchus kaupii</name>
    <name type="common">Kaup's arrowtooth eel</name>
    <dbReference type="NCBI Taxonomy" id="118154"/>
    <lineage>
        <taxon>Eukaryota</taxon>
        <taxon>Metazoa</taxon>
        <taxon>Chordata</taxon>
        <taxon>Craniata</taxon>
        <taxon>Vertebrata</taxon>
        <taxon>Euteleostomi</taxon>
        <taxon>Actinopterygii</taxon>
        <taxon>Neopterygii</taxon>
        <taxon>Teleostei</taxon>
        <taxon>Anguilliformes</taxon>
        <taxon>Synaphobranchidae</taxon>
        <taxon>Synaphobranchus</taxon>
    </lineage>
</organism>
<protein>
    <submittedName>
        <fullName evidence="2">Uncharacterized protein</fullName>
    </submittedName>
</protein>
<accession>A0A9Q1F427</accession>
<keyword evidence="3" id="KW-1185">Reference proteome</keyword>
<dbReference type="AlphaFoldDB" id="A0A9Q1F427"/>
<feature type="region of interest" description="Disordered" evidence="1">
    <location>
        <begin position="1"/>
        <end position="28"/>
    </location>
</feature>
<evidence type="ECO:0000313" key="2">
    <source>
        <dbReference type="EMBL" id="KAJ8350613.1"/>
    </source>
</evidence>
<evidence type="ECO:0000256" key="1">
    <source>
        <dbReference type="SAM" id="MobiDB-lite"/>
    </source>
</evidence>
<proteinExistence type="predicted"/>
<reference evidence="2" key="1">
    <citation type="journal article" date="2023" name="Science">
        <title>Genome structures resolve the early diversification of teleost fishes.</title>
        <authorList>
            <person name="Parey E."/>
            <person name="Louis A."/>
            <person name="Montfort J."/>
            <person name="Bouchez O."/>
            <person name="Roques C."/>
            <person name="Iampietro C."/>
            <person name="Lluch J."/>
            <person name="Castinel A."/>
            <person name="Donnadieu C."/>
            <person name="Desvignes T."/>
            <person name="Floi Bucao C."/>
            <person name="Jouanno E."/>
            <person name="Wen M."/>
            <person name="Mejri S."/>
            <person name="Dirks R."/>
            <person name="Jansen H."/>
            <person name="Henkel C."/>
            <person name="Chen W.J."/>
            <person name="Zahm M."/>
            <person name="Cabau C."/>
            <person name="Klopp C."/>
            <person name="Thompson A.W."/>
            <person name="Robinson-Rechavi M."/>
            <person name="Braasch I."/>
            <person name="Lecointre G."/>
            <person name="Bobe J."/>
            <person name="Postlethwait J.H."/>
            <person name="Berthelot C."/>
            <person name="Roest Crollius H."/>
            <person name="Guiguen Y."/>
        </authorList>
    </citation>
    <scope>NUCLEOTIDE SEQUENCE</scope>
    <source>
        <strain evidence="2">WJC10195</strain>
    </source>
</reference>
<evidence type="ECO:0000313" key="3">
    <source>
        <dbReference type="Proteomes" id="UP001152622"/>
    </source>
</evidence>
<dbReference type="EMBL" id="JAINUF010000009">
    <property type="protein sequence ID" value="KAJ8350613.1"/>
    <property type="molecule type" value="Genomic_DNA"/>
</dbReference>
<feature type="region of interest" description="Disordered" evidence="1">
    <location>
        <begin position="149"/>
        <end position="183"/>
    </location>
</feature>
<comment type="caution">
    <text evidence="2">The sequence shown here is derived from an EMBL/GenBank/DDBJ whole genome shotgun (WGS) entry which is preliminary data.</text>
</comment>
<gene>
    <name evidence="2" type="ORF">SKAU_G00257430</name>
</gene>
<dbReference type="Proteomes" id="UP001152622">
    <property type="component" value="Chromosome 9"/>
</dbReference>
<sequence>MPAAAAVEDDEDDDDGLQGGPLKESSLAAIFPQSHGKRLPNCRRAFMLTDRVGRGGSSTQRDLADPEVPVSVPITGRYMRKTLTVLNVLNMLKELQAGRPLGHFINKRGGAEMGDDSPLIVARLAERQHGDHPRRIAVTPHGEALQLARHGSGHTARPLPTFSTGGQVSRKRQPFTPHLPTPC</sequence>
<feature type="compositionally biased region" description="Acidic residues" evidence="1">
    <location>
        <begin position="7"/>
        <end position="16"/>
    </location>
</feature>
<name>A0A9Q1F427_SYNKA</name>